<organism evidence="2 3">
    <name type="scientific">Rhizophlyctis rosea</name>
    <dbReference type="NCBI Taxonomy" id="64517"/>
    <lineage>
        <taxon>Eukaryota</taxon>
        <taxon>Fungi</taxon>
        <taxon>Fungi incertae sedis</taxon>
        <taxon>Chytridiomycota</taxon>
        <taxon>Chytridiomycota incertae sedis</taxon>
        <taxon>Chytridiomycetes</taxon>
        <taxon>Rhizophlyctidales</taxon>
        <taxon>Rhizophlyctidaceae</taxon>
        <taxon>Rhizophlyctis</taxon>
    </lineage>
</organism>
<reference evidence="2" key="1">
    <citation type="submission" date="2020-05" db="EMBL/GenBank/DDBJ databases">
        <title>Phylogenomic resolution of chytrid fungi.</title>
        <authorList>
            <person name="Stajich J.E."/>
            <person name="Amses K."/>
            <person name="Simmons R."/>
            <person name="Seto K."/>
            <person name="Myers J."/>
            <person name="Bonds A."/>
            <person name="Quandt C.A."/>
            <person name="Barry K."/>
            <person name="Liu P."/>
            <person name="Grigoriev I."/>
            <person name="Longcore J.E."/>
            <person name="James T.Y."/>
        </authorList>
    </citation>
    <scope>NUCLEOTIDE SEQUENCE</scope>
    <source>
        <strain evidence="2">JEL0318</strain>
    </source>
</reference>
<gene>
    <name evidence="2" type="ORF">HK097_008283</name>
</gene>
<accession>A0AAD5SIA7</accession>
<feature type="region of interest" description="Disordered" evidence="1">
    <location>
        <begin position="1"/>
        <end position="37"/>
    </location>
</feature>
<feature type="compositionally biased region" description="Basic and acidic residues" evidence="1">
    <location>
        <begin position="1"/>
        <end position="33"/>
    </location>
</feature>
<comment type="caution">
    <text evidence="2">The sequence shown here is derived from an EMBL/GenBank/DDBJ whole genome shotgun (WGS) entry which is preliminary data.</text>
</comment>
<feature type="compositionally biased region" description="Polar residues" evidence="1">
    <location>
        <begin position="85"/>
        <end position="94"/>
    </location>
</feature>
<evidence type="ECO:0000313" key="2">
    <source>
        <dbReference type="EMBL" id="KAJ3056046.1"/>
    </source>
</evidence>
<name>A0AAD5SIA7_9FUNG</name>
<keyword evidence="3" id="KW-1185">Reference proteome</keyword>
<evidence type="ECO:0000313" key="3">
    <source>
        <dbReference type="Proteomes" id="UP001212841"/>
    </source>
</evidence>
<protein>
    <submittedName>
        <fullName evidence="2">Uncharacterized protein</fullName>
    </submittedName>
</protein>
<feature type="region of interest" description="Disordered" evidence="1">
    <location>
        <begin position="72"/>
        <end position="94"/>
    </location>
</feature>
<dbReference type="EMBL" id="JADGJD010000048">
    <property type="protein sequence ID" value="KAJ3056046.1"/>
    <property type="molecule type" value="Genomic_DNA"/>
</dbReference>
<evidence type="ECO:0000256" key="1">
    <source>
        <dbReference type="SAM" id="MobiDB-lite"/>
    </source>
</evidence>
<dbReference type="Proteomes" id="UP001212841">
    <property type="component" value="Unassembled WGS sequence"/>
</dbReference>
<dbReference type="AlphaFoldDB" id="A0AAD5SIA7"/>
<sequence length="94" mass="10442">MEVQQDKLSKEARGLRQRVEALEKEPPESERNASQENAALKKSLYELSARYNTMAHKVLPFPIDSMEAIDLESTTSAEPGKAAATDQTDMFGTL</sequence>
<proteinExistence type="predicted"/>